<evidence type="ECO:0000313" key="2">
    <source>
        <dbReference type="Proteomes" id="UP001060215"/>
    </source>
</evidence>
<accession>A0ACC0IBV2</accession>
<comment type="caution">
    <text evidence="1">The sequence shown here is derived from an EMBL/GenBank/DDBJ whole genome shotgun (WGS) entry which is preliminary data.</text>
</comment>
<protein>
    <submittedName>
        <fullName evidence="1">Uncharacterized protein</fullName>
    </submittedName>
</protein>
<name>A0ACC0IBV2_9ERIC</name>
<proteinExistence type="predicted"/>
<sequence>MKGTGMNASRSTKTPLKDTLVVNSRKKLVGDVCWPDHRVWDRLFQVHAVNNNNKSLPNLKEKQNQQSEAKKNNEDNVLELMMLLMQQLSQEVLKRVSQANKSNTSKRTSLHL</sequence>
<evidence type="ECO:0000313" key="1">
    <source>
        <dbReference type="EMBL" id="KAI8022748.1"/>
    </source>
</evidence>
<dbReference type="Proteomes" id="UP001060215">
    <property type="component" value="Chromosome 6"/>
</dbReference>
<reference evidence="1 2" key="1">
    <citation type="journal article" date="2022" name="Plant J.">
        <title>Chromosome-level genome of Camellia lanceoleosa provides a valuable resource for understanding genome evolution and self-incompatibility.</title>
        <authorList>
            <person name="Gong W."/>
            <person name="Xiao S."/>
            <person name="Wang L."/>
            <person name="Liao Z."/>
            <person name="Chang Y."/>
            <person name="Mo W."/>
            <person name="Hu G."/>
            <person name="Li W."/>
            <person name="Zhao G."/>
            <person name="Zhu H."/>
            <person name="Hu X."/>
            <person name="Ji K."/>
            <person name="Xiang X."/>
            <person name="Song Q."/>
            <person name="Yuan D."/>
            <person name="Jin S."/>
            <person name="Zhang L."/>
        </authorList>
    </citation>
    <scope>NUCLEOTIDE SEQUENCE [LARGE SCALE GENOMIC DNA]</scope>
    <source>
        <strain evidence="1">SQ_2022a</strain>
    </source>
</reference>
<organism evidence="1 2">
    <name type="scientific">Camellia lanceoleosa</name>
    <dbReference type="NCBI Taxonomy" id="1840588"/>
    <lineage>
        <taxon>Eukaryota</taxon>
        <taxon>Viridiplantae</taxon>
        <taxon>Streptophyta</taxon>
        <taxon>Embryophyta</taxon>
        <taxon>Tracheophyta</taxon>
        <taxon>Spermatophyta</taxon>
        <taxon>Magnoliopsida</taxon>
        <taxon>eudicotyledons</taxon>
        <taxon>Gunneridae</taxon>
        <taxon>Pentapetalae</taxon>
        <taxon>asterids</taxon>
        <taxon>Ericales</taxon>
        <taxon>Theaceae</taxon>
        <taxon>Camellia</taxon>
    </lineage>
</organism>
<keyword evidence="2" id="KW-1185">Reference proteome</keyword>
<gene>
    <name evidence="1" type="ORF">LOK49_LG03G03862</name>
</gene>
<dbReference type="EMBL" id="CM045763">
    <property type="protein sequence ID" value="KAI8022748.1"/>
    <property type="molecule type" value="Genomic_DNA"/>
</dbReference>